<evidence type="ECO:0000256" key="2">
    <source>
        <dbReference type="ARBA" id="ARBA00023002"/>
    </source>
</evidence>
<dbReference type="Pfam" id="PF22725">
    <property type="entry name" value="GFO_IDH_MocA_C3"/>
    <property type="match status" value="1"/>
</dbReference>
<dbReference type="RefSeq" id="WP_114017773.1">
    <property type="nucleotide sequence ID" value="NZ_QOIM01000041.1"/>
</dbReference>
<dbReference type="InterPro" id="IPR000683">
    <property type="entry name" value="Gfo/Idh/MocA-like_OxRdtase_N"/>
</dbReference>
<proteinExistence type="inferred from homology"/>
<feature type="domain" description="Gfo/Idh/MocA-like oxidoreductase N-terminal" evidence="3">
    <location>
        <begin position="5"/>
        <end position="118"/>
    </location>
</feature>
<dbReference type="Proteomes" id="UP000253507">
    <property type="component" value="Unassembled WGS sequence"/>
</dbReference>
<dbReference type="PANTHER" id="PTHR43708">
    <property type="entry name" value="CONSERVED EXPRESSED OXIDOREDUCTASE (EUROFUNG)"/>
    <property type="match status" value="1"/>
</dbReference>
<dbReference type="AlphaFoldDB" id="A0A367EB03"/>
<dbReference type="SUPFAM" id="SSF51735">
    <property type="entry name" value="NAD(P)-binding Rossmann-fold domains"/>
    <property type="match status" value="1"/>
</dbReference>
<name>A0A367EB03_9ACTN</name>
<dbReference type="InterPro" id="IPR055170">
    <property type="entry name" value="GFO_IDH_MocA-like_dom"/>
</dbReference>
<dbReference type="GO" id="GO:0000166">
    <property type="term" value="F:nucleotide binding"/>
    <property type="evidence" value="ECO:0007669"/>
    <property type="project" value="InterPro"/>
</dbReference>
<dbReference type="Gene3D" id="3.40.50.720">
    <property type="entry name" value="NAD(P)-binding Rossmann-like Domain"/>
    <property type="match status" value="1"/>
</dbReference>
<evidence type="ECO:0000259" key="3">
    <source>
        <dbReference type="Pfam" id="PF01408"/>
    </source>
</evidence>
<dbReference type="Pfam" id="PF01408">
    <property type="entry name" value="GFO_IDH_MocA"/>
    <property type="match status" value="1"/>
</dbReference>
<evidence type="ECO:0000256" key="1">
    <source>
        <dbReference type="ARBA" id="ARBA00010928"/>
    </source>
</evidence>
<dbReference type="Gene3D" id="3.30.360.10">
    <property type="entry name" value="Dihydrodipicolinate Reductase, domain 2"/>
    <property type="match status" value="1"/>
</dbReference>
<accession>A0A367EB03</accession>
<dbReference type="GO" id="GO:0016491">
    <property type="term" value="F:oxidoreductase activity"/>
    <property type="evidence" value="ECO:0007669"/>
    <property type="project" value="UniProtKB-KW"/>
</dbReference>
<dbReference type="InterPro" id="IPR051317">
    <property type="entry name" value="Gfo/Idh/MocA_oxidoreduct"/>
</dbReference>
<dbReference type="SUPFAM" id="SSF55347">
    <property type="entry name" value="Glyceraldehyde-3-phosphate dehydrogenase-like, C-terminal domain"/>
    <property type="match status" value="1"/>
</dbReference>
<feature type="domain" description="GFO/IDH/MocA-like oxidoreductase" evidence="4">
    <location>
        <begin position="139"/>
        <end position="243"/>
    </location>
</feature>
<protein>
    <submittedName>
        <fullName evidence="5">Gfo/Idh/MocA family oxidoreductase</fullName>
    </submittedName>
</protein>
<dbReference type="InterPro" id="IPR036291">
    <property type="entry name" value="NAD(P)-bd_dom_sf"/>
</dbReference>
<reference evidence="5 6" key="1">
    <citation type="submission" date="2018-06" db="EMBL/GenBank/DDBJ databases">
        <title>Streptomyces reniochalinae sp. nov. and Streptomyces diacarnus sp. nov. from marine sponges.</title>
        <authorList>
            <person name="Li L."/>
        </authorList>
    </citation>
    <scope>NUCLEOTIDE SEQUENCE [LARGE SCALE GENOMIC DNA]</scope>
    <source>
        <strain evidence="5 6">LHW50302</strain>
    </source>
</reference>
<organism evidence="5 6">
    <name type="scientific">Streptomyces reniochalinae</name>
    <dbReference type="NCBI Taxonomy" id="2250578"/>
    <lineage>
        <taxon>Bacteria</taxon>
        <taxon>Bacillati</taxon>
        <taxon>Actinomycetota</taxon>
        <taxon>Actinomycetes</taxon>
        <taxon>Kitasatosporales</taxon>
        <taxon>Streptomycetaceae</taxon>
        <taxon>Streptomyces</taxon>
    </lineage>
</organism>
<evidence type="ECO:0000259" key="4">
    <source>
        <dbReference type="Pfam" id="PF22725"/>
    </source>
</evidence>
<dbReference type="OrthoDB" id="9815825at2"/>
<dbReference type="EMBL" id="QOIM01000041">
    <property type="protein sequence ID" value="RCG15246.1"/>
    <property type="molecule type" value="Genomic_DNA"/>
</dbReference>
<evidence type="ECO:0000313" key="5">
    <source>
        <dbReference type="EMBL" id="RCG15246.1"/>
    </source>
</evidence>
<sequence>MSPRRIGIIGLGAISRYYLAAIDAAPGWELAALCDVRTPALRPHHGRVPRFTDHRRMLAECGLDAVVVAVPNHAHASVCGDALRAGVAVCVEKPLALTVAEGRALVALAAETDTPLFTAFHRRYNDAVARLRGQLSAGGGIASVRVRYLERIEEHIQGDTWYLDPERCGGGCVADNGPNAFDLVRLLIGEVAVERATVARDAHGADRQAVVDLRGAGGRTARVELDWSRPGETKDLQVRRADGTVLHADMLALHPGFKASLWHEYAGILDDFAHAVHTGTRADGGLAALQLVADTYDCEEPPARAAEEEQTR</sequence>
<evidence type="ECO:0000313" key="6">
    <source>
        <dbReference type="Proteomes" id="UP000253507"/>
    </source>
</evidence>
<dbReference type="PANTHER" id="PTHR43708:SF5">
    <property type="entry name" value="CONSERVED EXPRESSED OXIDOREDUCTASE (EUROFUNG)-RELATED"/>
    <property type="match status" value="1"/>
</dbReference>
<keyword evidence="6" id="KW-1185">Reference proteome</keyword>
<keyword evidence="2" id="KW-0560">Oxidoreductase</keyword>
<comment type="caution">
    <text evidence="5">The sequence shown here is derived from an EMBL/GenBank/DDBJ whole genome shotgun (WGS) entry which is preliminary data.</text>
</comment>
<gene>
    <name evidence="5" type="ORF">DQ392_23905</name>
</gene>
<comment type="similarity">
    <text evidence="1">Belongs to the Gfo/Idh/MocA family.</text>
</comment>